<keyword evidence="3" id="KW-1185">Reference proteome</keyword>
<organism evidence="2 3">
    <name type="scientific">Portunus trituberculatus</name>
    <name type="common">Swimming crab</name>
    <name type="synonym">Neptunus trituberculatus</name>
    <dbReference type="NCBI Taxonomy" id="210409"/>
    <lineage>
        <taxon>Eukaryota</taxon>
        <taxon>Metazoa</taxon>
        <taxon>Ecdysozoa</taxon>
        <taxon>Arthropoda</taxon>
        <taxon>Crustacea</taxon>
        <taxon>Multicrustacea</taxon>
        <taxon>Malacostraca</taxon>
        <taxon>Eumalacostraca</taxon>
        <taxon>Eucarida</taxon>
        <taxon>Decapoda</taxon>
        <taxon>Pleocyemata</taxon>
        <taxon>Brachyura</taxon>
        <taxon>Eubrachyura</taxon>
        <taxon>Portunoidea</taxon>
        <taxon>Portunidae</taxon>
        <taxon>Portuninae</taxon>
        <taxon>Portunus</taxon>
    </lineage>
</organism>
<keyword evidence="2" id="KW-0371">Homeobox</keyword>
<protein>
    <submittedName>
        <fullName evidence="2">Homeobox protein abdominal-A</fullName>
    </submittedName>
</protein>
<name>A0A5B7F3M0_PORTR</name>
<accession>A0A5B7F3M0</accession>
<sequence length="276" mass="30226">MSSNYIDSILPKYQAESAAANLVNYNTQARSMYPYVSVTSHQLSSTPATNMSPFTAMTANTDGDKQCRYSQTGATDMSQYGLNLQNCATTSNMAQYFHQNNVTNPLNSCSQPTPTPHIPDIPRYPWMSITGRNTGAPSSVVATHLTTETCANTRLPLLPSSGRGENLHISISPVQSETRTEEYETVGESPTLQTRYKRFKHCTSAISTPGARGSTLTPYLAGSGTWHTPFYRKWVPAITEPMTFLSIRSSHYSSGYRGMKRPPTTPCSSPTVAARV</sequence>
<proteinExistence type="predicted"/>
<evidence type="ECO:0000313" key="3">
    <source>
        <dbReference type="Proteomes" id="UP000324222"/>
    </source>
</evidence>
<reference evidence="2 3" key="1">
    <citation type="submission" date="2019-05" db="EMBL/GenBank/DDBJ databases">
        <title>Another draft genome of Portunus trituberculatus and its Hox gene families provides insights of decapod evolution.</title>
        <authorList>
            <person name="Jeong J.-H."/>
            <person name="Song I."/>
            <person name="Kim S."/>
            <person name="Choi T."/>
            <person name="Kim D."/>
            <person name="Ryu S."/>
            <person name="Kim W."/>
        </authorList>
    </citation>
    <scope>NUCLEOTIDE SEQUENCE [LARGE SCALE GENOMIC DNA]</scope>
    <source>
        <tissue evidence="2">Muscle</tissue>
    </source>
</reference>
<feature type="region of interest" description="Disordered" evidence="1">
    <location>
        <begin position="255"/>
        <end position="276"/>
    </location>
</feature>
<dbReference type="GO" id="GO:0003677">
    <property type="term" value="F:DNA binding"/>
    <property type="evidence" value="ECO:0007669"/>
    <property type="project" value="UniProtKB-KW"/>
</dbReference>
<dbReference type="Proteomes" id="UP000324222">
    <property type="component" value="Unassembled WGS sequence"/>
</dbReference>
<keyword evidence="2" id="KW-0238">DNA-binding</keyword>
<comment type="caution">
    <text evidence="2">The sequence shown here is derived from an EMBL/GenBank/DDBJ whole genome shotgun (WGS) entry which is preliminary data.</text>
</comment>
<evidence type="ECO:0000256" key="1">
    <source>
        <dbReference type="SAM" id="MobiDB-lite"/>
    </source>
</evidence>
<dbReference type="OrthoDB" id="6159439at2759"/>
<dbReference type="EMBL" id="VSRR010004596">
    <property type="protein sequence ID" value="MPC40147.1"/>
    <property type="molecule type" value="Genomic_DNA"/>
</dbReference>
<gene>
    <name evidence="2" type="primary">ABD-A_1</name>
    <name evidence="2" type="ORF">E2C01_033702</name>
</gene>
<evidence type="ECO:0000313" key="2">
    <source>
        <dbReference type="EMBL" id="MPC40147.1"/>
    </source>
</evidence>
<feature type="compositionally biased region" description="Polar residues" evidence="1">
    <location>
        <begin position="266"/>
        <end position="276"/>
    </location>
</feature>
<dbReference type="AlphaFoldDB" id="A0A5B7F3M0"/>